<dbReference type="Pfam" id="PF01381">
    <property type="entry name" value="HTH_3"/>
    <property type="match status" value="1"/>
</dbReference>
<proteinExistence type="predicted"/>
<keyword evidence="4" id="KW-1185">Reference proteome</keyword>
<dbReference type="CDD" id="cd00093">
    <property type="entry name" value="HTH_XRE"/>
    <property type="match status" value="1"/>
</dbReference>
<dbReference type="KEGG" id="tact:SG35_010430"/>
<evidence type="ECO:0000256" key="1">
    <source>
        <dbReference type="SAM" id="MobiDB-lite"/>
    </source>
</evidence>
<evidence type="ECO:0000259" key="2">
    <source>
        <dbReference type="PROSITE" id="PS50943"/>
    </source>
</evidence>
<dbReference type="SMART" id="SM00530">
    <property type="entry name" value="HTH_XRE"/>
    <property type="match status" value="1"/>
</dbReference>
<reference evidence="3 4" key="1">
    <citation type="journal article" date="2015" name="Genome Announc.">
        <title>Draft Genome Sequences of Marine Isolates of Thalassomonas viridans and Thalassomonas actiniarum.</title>
        <authorList>
            <person name="Olonade I."/>
            <person name="van Zyl L.J."/>
            <person name="Trindade M."/>
        </authorList>
    </citation>
    <scope>NUCLEOTIDE SEQUENCE [LARGE SCALE GENOMIC DNA]</scope>
    <source>
        <strain evidence="3 4">A5K-106</strain>
    </source>
</reference>
<dbReference type="EMBL" id="CP059735">
    <property type="protein sequence ID" value="WDE01004.1"/>
    <property type="molecule type" value="Genomic_DNA"/>
</dbReference>
<accession>A0AAF0C5G7</accession>
<dbReference type="GO" id="GO:0003677">
    <property type="term" value="F:DNA binding"/>
    <property type="evidence" value="ECO:0007669"/>
    <property type="project" value="InterPro"/>
</dbReference>
<protein>
    <submittedName>
        <fullName evidence="3">Helix-turn-helix domain-containing protein</fullName>
    </submittedName>
</protein>
<dbReference type="InterPro" id="IPR010982">
    <property type="entry name" value="Lambda_DNA-bd_dom_sf"/>
</dbReference>
<name>A0AAF0C5G7_9GAMM</name>
<feature type="region of interest" description="Disordered" evidence="1">
    <location>
        <begin position="86"/>
        <end position="111"/>
    </location>
</feature>
<evidence type="ECO:0000313" key="3">
    <source>
        <dbReference type="EMBL" id="WDE01004.1"/>
    </source>
</evidence>
<evidence type="ECO:0000313" key="4">
    <source>
        <dbReference type="Proteomes" id="UP000032568"/>
    </source>
</evidence>
<dbReference type="PROSITE" id="PS50943">
    <property type="entry name" value="HTH_CROC1"/>
    <property type="match status" value="1"/>
</dbReference>
<dbReference type="Gene3D" id="1.10.260.40">
    <property type="entry name" value="lambda repressor-like DNA-binding domains"/>
    <property type="match status" value="1"/>
</dbReference>
<dbReference type="SUPFAM" id="SSF47413">
    <property type="entry name" value="lambda repressor-like DNA-binding domains"/>
    <property type="match status" value="1"/>
</dbReference>
<organism evidence="3 4">
    <name type="scientific">Thalassomonas actiniarum</name>
    <dbReference type="NCBI Taxonomy" id="485447"/>
    <lineage>
        <taxon>Bacteria</taxon>
        <taxon>Pseudomonadati</taxon>
        <taxon>Pseudomonadota</taxon>
        <taxon>Gammaproteobacteria</taxon>
        <taxon>Alteromonadales</taxon>
        <taxon>Colwelliaceae</taxon>
        <taxon>Thalassomonas</taxon>
    </lineage>
</organism>
<gene>
    <name evidence="3" type="ORF">SG35_010430</name>
</gene>
<dbReference type="AlphaFoldDB" id="A0AAF0C5G7"/>
<reference evidence="3 4" key="2">
    <citation type="journal article" date="2022" name="Mar. Drugs">
        <title>Bioassay-Guided Fractionation Leads to the Detection of Cholic Acid Generated by the Rare Thalassomonas sp.</title>
        <authorList>
            <person name="Pheiffer F."/>
            <person name="Schneider Y.K."/>
            <person name="Hansen E.H."/>
            <person name="Andersen J.H."/>
            <person name="Isaksson J."/>
            <person name="Busche T."/>
            <person name="R C."/>
            <person name="Kalinowski J."/>
            <person name="Zyl L.V."/>
            <person name="Trindade M."/>
        </authorList>
    </citation>
    <scope>NUCLEOTIDE SEQUENCE [LARGE SCALE GENOMIC DNA]</scope>
    <source>
        <strain evidence="3 4">A5K-106</strain>
    </source>
</reference>
<dbReference type="InterPro" id="IPR001387">
    <property type="entry name" value="Cro/C1-type_HTH"/>
</dbReference>
<sequence>MFRPITGADLKRMRLSANRTTEQMAKVAGVSRVTYESWEKGKSEPRMNQSYALQAYCQINLSPIFSRFDELKKEFDRYKMLVDDKQPNQLRASARKNHLNGEPGHEPETSS</sequence>
<dbReference type="Proteomes" id="UP000032568">
    <property type="component" value="Chromosome"/>
</dbReference>
<feature type="domain" description="HTH cro/C1-type" evidence="2">
    <location>
        <begin position="10"/>
        <end position="64"/>
    </location>
</feature>
<dbReference type="RefSeq" id="WP_053043481.1">
    <property type="nucleotide sequence ID" value="NZ_CP059735.1"/>
</dbReference>